<accession>A0A445C1P0</accession>
<reference evidence="1 2" key="1">
    <citation type="submission" date="2019-01" db="EMBL/GenBank/DDBJ databases">
        <title>Sequencing of cultivated peanut Arachis hypogaea provides insights into genome evolution and oil improvement.</title>
        <authorList>
            <person name="Chen X."/>
        </authorList>
    </citation>
    <scope>NUCLEOTIDE SEQUENCE [LARGE SCALE GENOMIC DNA]</scope>
    <source>
        <strain evidence="2">cv. Fuhuasheng</strain>
        <tissue evidence="1">Leaves</tissue>
    </source>
</reference>
<comment type="caution">
    <text evidence="1">The sequence shown here is derived from an EMBL/GenBank/DDBJ whole genome shotgun (WGS) entry which is preliminary data.</text>
</comment>
<dbReference type="Proteomes" id="UP000289738">
    <property type="component" value="Chromosome A08"/>
</dbReference>
<proteinExistence type="predicted"/>
<evidence type="ECO:0008006" key="3">
    <source>
        <dbReference type="Google" id="ProtNLM"/>
    </source>
</evidence>
<name>A0A445C1P0_ARAHY</name>
<dbReference type="AlphaFoldDB" id="A0A445C1P0"/>
<dbReference type="EMBL" id="SDMP01000008">
    <property type="protein sequence ID" value="RYR44829.1"/>
    <property type="molecule type" value="Genomic_DNA"/>
</dbReference>
<evidence type="ECO:0000313" key="1">
    <source>
        <dbReference type="EMBL" id="RYR44829.1"/>
    </source>
</evidence>
<sequence length="84" mass="10147">MEDERRLYRFDGVAHVARTIDAEFPLPDKRKLYTVHFTWFHERFRVLPADASEETVRIYARAYIMMILSTKLFMDKSANRVHLR</sequence>
<evidence type="ECO:0000313" key="2">
    <source>
        <dbReference type="Proteomes" id="UP000289738"/>
    </source>
</evidence>
<protein>
    <recommendedName>
        <fullName evidence="3">Aminotransferase-like plant mobile domain-containing protein</fullName>
    </recommendedName>
</protein>
<keyword evidence="2" id="KW-1185">Reference proteome</keyword>
<organism evidence="1 2">
    <name type="scientific">Arachis hypogaea</name>
    <name type="common">Peanut</name>
    <dbReference type="NCBI Taxonomy" id="3818"/>
    <lineage>
        <taxon>Eukaryota</taxon>
        <taxon>Viridiplantae</taxon>
        <taxon>Streptophyta</taxon>
        <taxon>Embryophyta</taxon>
        <taxon>Tracheophyta</taxon>
        <taxon>Spermatophyta</taxon>
        <taxon>Magnoliopsida</taxon>
        <taxon>eudicotyledons</taxon>
        <taxon>Gunneridae</taxon>
        <taxon>Pentapetalae</taxon>
        <taxon>rosids</taxon>
        <taxon>fabids</taxon>
        <taxon>Fabales</taxon>
        <taxon>Fabaceae</taxon>
        <taxon>Papilionoideae</taxon>
        <taxon>50 kb inversion clade</taxon>
        <taxon>dalbergioids sensu lato</taxon>
        <taxon>Dalbergieae</taxon>
        <taxon>Pterocarpus clade</taxon>
        <taxon>Arachis</taxon>
    </lineage>
</organism>
<gene>
    <name evidence="1" type="ORF">Ahy_A08g041103</name>
</gene>